<dbReference type="InterPro" id="IPR050259">
    <property type="entry name" value="SDR"/>
</dbReference>
<dbReference type="FunFam" id="3.40.50.720:FF:000084">
    <property type="entry name" value="Short-chain dehydrogenase reductase"/>
    <property type="match status" value="1"/>
</dbReference>
<comment type="similarity">
    <text evidence="1">Belongs to the short-chain dehydrogenases/reductases (SDR) family.</text>
</comment>
<dbReference type="AlphaFoldDB" id="A0A7T9I2F1"/>
<reference evidence="3" key="1">
    <citation type="submission" date="2020-11" db="EMBL/GenBank/DDBJ databases">
        <title>Connecting structure to function with the recovery of over 1000 high-quality activated sludge metagenome-assembled genomes encoding full-length rRNA genes using long-read sequencing.</title>
        <authorList>
            <person name="Singleton C.M."/>
            <person name="Petriglieri F."/>
            <person name="Kristensen J.M."/>
            <person name="Kirkegaard R.H."/>
            <person name="Michaelsen T.Y."/>
            <person name="Andersen M.H."/>
            <person name="Karst S.M."/>
            <person name="Dueholm M.S."/>
            <person name="Nielsen P.H."/>
            <person name="Albertsen M."/>
        </authorList>
    </citation>
    <scope>NUCLEOTIDE SEQUENCE</scope>
    <source>
        <strain evidence="3">Fred_18-Q3-R57-64_BAT3C.431</strain>
    </source>
</reference>
<dbReference type="Gene3D" id="3.40.50.720">
    <property type="entry name" value="NAD(P)-binding Rossmann-like Domain"/>
    <property type="match status" value="1"/>
</dbReference>
<gene>
    <name evidence="3" type="ORF">IPJ89_00395</name>
</gene>
<dbReference type="GO" id="GO:0032787">
    <property type="term" value="P:monocarboxylic acid metabolic process"/>
    <property type="evidence" value="ECO:0007669"/>
    <property type="project" value="UniProtKB-ARBA"/>
</dbReference>
<dbReference type="PANTHER" id="PTHR42879:SF2">
    <property type="entry name" value="3-OXOACYL-[ACYL-CARRIER-PROTEIN] REDUCTASE FABG"/>
    <property type="match status" value="1"/>
</dbReference>
<organism evidence="3">
    <name type="scientific">Candidatus Iainarchaeum sp</name>
    <dbReference type="NCBI Taxonomy" id="3101447"/>
    <lineage>
        <taxon>Archaea</taxon>
        <taxon>Candidatus Iainarchaeota</taxon>
        <taxon>Candidatus Iainarchaeia</taxon>
        <taxon>Candidatus Iainarchaeales</taxon>
        <taxon>Candidatus Iainarchaeaceae</taxon>
        <taxon>Candidatus Iainarchaeum</taxon>
    </lineage>
</organism>
<evidence type="ECO:0000313" key="3">
    <source>
        <dbReference type="EMBL" id="QQR92692.1"/>
    </source>
</evidence>
<dbReference type="InterPro" id="IPR020904">
    <property type="entry name" value="Sc_DH/Rdtase_CS"/>
</dbReference>
<evidence type="ECO:0000259" key="2">
    <source>
        <dbReference type="SMART" id="SM00822"/>
    </source>
</evidence>
<dbReference type="PRINTS" id="PR00080">
    <property type="entry name" value="SDRFAMILY"/>
</dbReference>
<proteinExistence type="inferred from homology"/>
<sequence length="238" mass="25309">MISLKGKVAIVTGGTKGIGKGIADTLASYGAKVVVCSSKSRASKHHHVTANVSEWKDCQHLVENTIKKFGRVDILVNNAGIYPFQSFSKMSRQEWDKVMDVNLNGVFNTTKAVLPYMQKQKYGKIVNIASIAGTQVGFPGLVHYCTTKAGLMGFTRALALELIPFNIHVNAVAPGAIQTPGVKAGLTKDAAAGMIKIIPEGRMGKPAEIAETVAFLSSDAASYIMGQTIVVDGGFTDH</sequence>
<dbReference type="NCBIfam" id="NF009466">
    <property type="entry name" value="PRK12826.1-2"/>
    <property type="match status" value="1"/>
</dbReference>
<dbReference type="PROSITE" id="PS00061">
    <property type="entry name" value="ADH_SHORT"/>
    <property type="match status" value="1"/>
</dbReference>
<dbReference type="EMBL" id="CP064981">
    <property type="protein sequence ID" value="QQR92692.1"/>
    <property type="molecule type" value="Genomic_DNA"/>
</dbReference>
<dbReference type="PRINTS" id="PR00081">
    <property type="entry name" value="GDHRDH"/>
</dbReference>
<dbReference type="Proteomes" id="UP000596004">
    <property type="component" value="Chromosome"/>
</dbReference>
<accession>A0A7T9I2F1</accession>
<feature type="domain" description="Ketoreductase" evidence="2">
    <location>
        <begin position="7"/>
        <end position="166"/>
    </location>
</feature>
<evidence type="ECO:0000256" key="1">
    <source>
        <dbReference type="ARBA" id="ARBA00006484"/>
    </source>
</evidence>
<dbReference type="SUPFAM" id="SSF51735">
    <property type="entry name" value="NAD(P)-binding Rossmann-fold domains"/>
    <property type="match status" value="1"/>
</dbReference>
<dbReference type="InterPro" id="IPR002347">
    <property type="entry name" value="SDR_fam"/>
</dbReference>
<dbReference type="InterPro" id="IPR036291">
    <property type="entry name" value="NAD(P)-bd_dom_sf"/>
</dbReference>
<dbReference type="NCBIfam" id="NF005559">
    <property type="entry name" value="PRK07231.1"/>
    <property type="match status" value="1"/>
</dbReference>
<dbReference type="InterPro" id="IPR057326">
    <property type="entry name" value="KR_dom"/>
</dbReference>
<dbReference type="Pfam" id="PF13561">
    <property type="entry name" value="adh_short_C2"/>
    <property type="match status" value="1"/>
</dbReference>
<name>A0A7T9I2F1_9ARCH</name>
<dbReference type="SMART" id="SM00822">
    <property type="entry name" value="PKS_KR"/>
    <property type="match status" value="1"/>
</dbReference>
<protein>
    <submittedName>
        <fullName evidence="3">3-oxoacyl-ACP reductase FabG</fullName>
    </submittedName>
</protein>
<dbReference type="PANTHER" id="PTHR42879">
    <property type="entry name" value="3-OXOACYL-(ACYL-CARRIER-PROTEIN) REDUCTASE"/>
    <property type="match status" value="1"/>
</dbReference>